<feature type="coiled-coil region" evidence="3">
    <location>
        <begin position="195"/>
        <end position="265"/>
    </location>
</feature>
<keyword evidence="2 3" id="KW-0175">Coiled coil</keyword>
<evidence type="ECO:0000256" key="3">
    <source>
        <dbReference type="SAM" id="Coils"/>
    </source>
</evidence>
<dbReference type="Gene3D" id="2.40.30.170">
    <property type="match status" value="1"/>
</dbReference>
<dbReference type="Pfam" id="PF25881">
    <property type="entry name" value="HH_YBHG"/>
    <property type="match status" value="1"/>
</dbReference>
<dbReference type="InterPro" id="IPR059052">
    <property type="entry name" value="HH_YbhG-like"/>
</dbReference>
<name>A0A1L1W5P1_FISMU</name>
<dbReference type="PRINTS" id="PR01490">
    <property type="entry name" value="RTXTOXIND"/>
</dbReference>
<dbReference type="EMBL" id="KY026487">
    <property type="protein sequence ID" value="APZ79544.1"/>
    <property type="molecule type" value="Genomic_DNA"/>
</dbReference>
<accession>A0A1L1W5P1</accession>
<reference evidence="6" key="1">
    <citation type="submission" date="2013-11" db="EMBL/GenBank/DDBJ databases">
        <title>Biosynthesis of Fischerindole Indole Alkaloids in Cyanobacterium Fischerella muscicola UTEX 1829.</title>
        <authorList>
            <person name="Liu X."/>
            <person name="Hillwig M.L."/>
        </authorList>
    </citation>
    <scope>NUCLEOTIDE SEQUENCE</scope>
    <source>
        <strain evidence="6">UTEX 1829</strain>
    </source>
</reference>
<keyword evidence="4" id="KW-1133">Transmembrane helix</keyword>
<protein>
    <submittedName>
        <fullName evidence="6">FidE2</fullName>
    </submittedName>
    <submittedName>
        <fullName evidence="7">FimA2</fullName>
    </submittedName>
</protein>
<evidence type="ECO:0000259" key="5">
    <source>
        <dbReference type="Pfam" id="PF25881"/>
    </source>
</evidence>
<sequence>MAKDTKKLKWLRAINWRIIALVIVATALAGGSLYYSISKFGRKPTEPVVAAPTPEPITALGRLEPVSEVVQVSTPTTLRNDRVAQLLVKRGDRVNKGEMIASLASHDRLQTVLLEAQEQVKVAQAKLAQVRAGAKSGEISAQRAEITRLEEELQGEIATQAATIARRQSEVNIAQAEYNRYLALYQEGAIAASDLDQRRLTLETAQAQLKEVNANRNRTADTLRAQINQAKATLNQISEVRPVDVQLAQTEVDQANAAVKRAEAELKESYIYAPITGQVLEIHTHAGEAIASEGIVDLGKTDQMEVVAEVYQSDISKISVGQVALITGEGFSGEVGGTVRQVGLQVIQQKVFSDQPGENLDRRVIEVRISVNPKDTAKVASLTNLQVQVAIQPQTQK</sequence>
<dbReference type="InterPro" id="IPR014315">
    <property type="entry name" value="ABC_heterocyst_DevB"/>
</dbReference>
<comment type="subcellular location">
    <subcellularLocation>
        <location evidence="1">Cell envelope</location>
    </subcellularLocation>
</comment>
<feature type="transmembrane region" description="Helical" evidence="4">
    <location>
        <begin position="16"/>
        <end position="37"/>
    </location>
</feature>
<evidence type="ECO:0000313" key="6">
    <source>
        <dbReference type="EMBL" id="AHI58865.1"/>
    </source>
</evidence>
<dbReference type="Gene3D" id="1.10.287.470">
    <property type="entry name" value="Helix hairpin bin"/>
    <property type="match status" value="1"/>
</dbReference>
<reference evidence="7" key="2">
    <citation type="submission" date="2016-10" db="EMBL/GenBank/DDBJ databases">
        <title>Decoding cyclase-dependent assembly of hapalindole and fischerindole alkaloids.</title>
        <authorList>
            <person name="Li S."/>
            <person name="Lowell A.N."/>
            <person name="Newmister S.A."/>
            <person name="Yu F."/>
            <person name="Williams R.M."/>
            <person name="Sherman D.H."/>
        </authorList>
    </citation>
    <scope>NUCLEOTIDE SEQUENCE</scope>
    <source>
        <strain evidence="7">UTEX 1829</strain>
    </source>
</reference>
<dbReference type="EMBL" id="KF819511">
    <property type="protein sequence ID" value="AHI58865.1"/>
    <property type="molecule type" value="Genomic_DNA"/>
</dbReference>
<keyword evidence="4" id="KW-0812">Transmembrane</keyword>
<evidence type="ECO:0000256" key="4">
    <source>
        <dbReference type="SAM" id="Phobius"/>
    </source>
</evidence>
<dbReference type="NCBIfam" id="TIGR02971">
    <property type="entry name" value="heterocyst_DevB"/>
    <property type="match status" value="1"/>
</dbReference>
<evidence type="ECO:0000256" key="1">
    <source>
        <dbReference type="ARBA" id="ARBA00004196"/>
    </source>
</evidence>
<dbReference type="InterPro" id="IPR050465">
    <property type="entry name" value="UPF0194_transport"/>
</dbReference>
<organism evidence="6">
    <name type="scientific">Fischerella muscicola UTEX 1829</name>
    <dbReference type="NCBI Taxonomy" id="83542"/>
    <lineage>
        <taxon>Bacteria</taxon>
        <taxon>Bacillati</taxon>
        <taxon>Cyanobacteriota</taxon>
        <taxon>Cyanophyceae</taxon>
        <taxon>Nostocales</taxon>
        <taxon>Hapalosiphonaceae</taxon>
        <taxon>Fischerella</taxon>
    </lineage>
</organism>
<dbReference type="PANTHER" id="PTHR32347">
    <property type="entry name" value="EFFLUX SYSTEM COMPONENT YKNX-RELATED"/>
    <property type="match status" value="1"/>
</dbReference>
<proteinExistence type="predicted"/>
<feature type="domain" description="YbhG-like alpha-helical hairpin" evidence="5">
    <location>
        <begin position="155"/>
        <end position="238"/>
    </location>
</feature>
<keyword evidence="4" id="KW-0472">Membrane</keyword>
<dbReference type="PANTHER" id="PTHR32347:SF27">
    <property type="entry name" value="RND EFFLUX PUMP MEMBRANE FUSION PROTEIN BARREL-SANDWICH DOMAIN-CONTAINING PROTEIN"/>
    <property type="match status" value="1"/>
</dbReference>
<feature type="coiled-coil region" evidence="3">
    <location>
        <begin position="106"/>
        <end position="159"/>
    </location>
</feature>
<dbReference type="GO" id="GO:0030313">
    <property type="term" value="C:cell envelope"/>
    <property type="evidence" value="ECO:0007669"/>
    <property type="project" value="UniProtKB-SubCell"/>
</dbReference>
<evidence type="ECO:0000313" key="7">
    <source>
        <dbReference type="EMBL" id="APZ79544.1"/>
    </source>
</evidence>
<evidence type="ECO:0000256" key="2">
    <source>
        <dbReference type="ARBA" id="ARBA00023054"/>
    </source>
</evidence>
<dbReference type="SUPFAM" id="SSF111369">
    <property type="entry name" value="HlyD-like secretion proteins"/>
    <property type="match status" value="1"/>
</dbReference>
<dbReference type="AlphaFoldDB" id="A0A1L1W5P1"/>
<gene>
    <name evidence="7" type="primary">fimA2</name>
</gene>